<name>A0ABS6JEY2_9BACI</name>
<organism evidence="4 5">
    <name type="scientific">Evansella tamaricis</name>
    <dbReference type="NCBI Taxonomy" id="2069301"/>
    <lineage>
        <taxon>Bacteria</taxon>
        <taxon>Bacillati</taxon>
        <taxon>Bacillota</taxon>
        <taxon>Bacilli</taxon>
        <taxon>Bacillales</taxon>
        <taxon>Bacillaceae</taxon>
        <taxon>Evansella</taxon>
    </lineage>
</organism>
<sequence>MEVERKMKDILLRAVAFRASDIHFVPMEKMASIRFRIDGQLVEIETLPVLTMTKIIGHLKFISGMDVGERRRPQNSALEIPLTTRRYSIRLSTFPSSFHETLVIRLFPHDNHQTIQHLSLFPSQSRLLLQLTQQSHGLVIICGPTGSGKTSTIYSLLHNSFHKMKRNIITLEDPIEQKYDEFLQMEINERAGITYATGLKSLLRHDPDLIMIGEIRDKETAEMAVRTAMTGHLVLSTLHCNSTINAVRRLQELGINPADIKETVRGIVAQQLVDIVCPHCGSACEPNCRKQRSRRRGAIYEILTGDKLDAVTSSLSKGEVPAVNIITLSKMILKGIALGYLSEEEFRKIGGKGGIEWSGKKSF</sequence>
<evidence type="ECO:0000313" key="4">
    <source>
        <dbReference type="EMBL" id="MBU9712240.1"/>
    </source>
</evidence>
<keyword evidence="1" id="KW-0547">Nucleotide-binding</keyword>
<dbReference type="InterPro" id="IPR047667">
    <property type="entry name" value="ATPase_ComGA"/>
</dbReference>
<dbReference type="InterPro" id="IPR001482">
    <property type="entry name" value="T2SS/T4SS_dom"/>
</dbReference>
<keyword evidence="2" id="KW-0067">ATP-binding</keyword>
<accession>A0ABS6JEY2</accession>
<dbReference type="Pfam" id="PF00437">
    <property type="entry name" value="T2SSE"/>
    <property type="match status" value="1"/>
</dbReference>
<gene>
    <name evidence="4" type="ORF">KS419_10845</name>
</gene>
<protein>
    <submittedName>
        <fullName evidence="4">GspE/PulE family protein</fullName>
    </submittedName>
</protein>
<comment type="caution">
    <text evidence="4">The sequence shown here is derived from an EMBL/GenBank/DDBJ whole genome shotgun (WGS) entry which is preliminary data.</text>
</comment>
<evidence type="ECO:0000256" key="2">
    <source>
        <dbReference type="ARBA" id="ARBA00022840"/>
    </source>
</evidence>
<evidence type="ECO:0000256" key="1">
    <source>
        <dbReference type="ARBA" id="ARBA00022741"/>
    </source>
</evidence>
<keyword evidence="5" id="KW-1185">Reference proteome</keyword>
<dbReference type="RefSeq" id="WP_217066425.1">
    <property type="nucleotide sequence ID" value="NZ_JAHQCS010000095.1"/>
</dbReference>
<dbReference type="PANTHER" id="PTHR30258:SF2">
    <property type="entry name" value="COMG OPERON PROTEIN 1"/>
    <property type="match status" value="1"/>
</dbReference>
<dbReference type="EMBL" id="JAHQCS010000095">
    <property type="protein sequence ID" value="MBU9712240.1"/>
    <property type="molecule type" value="Genomic_DNA"/>
</dbReference>
<dbReference type="PROSITE" id="PS00662">
    <property type="entry name" value="T2SP_E"/>
    <property type="match status" value="1"/>
</dbReference>
<dbReference type="Proteomes" id="UP000784880">
    <property type="component" value="Unassembled WGS sequence"/>
</dbReference>
<dbReference type="PANTHER" id="PTHR30258">
    <property type="entry name" value="TYPE II SECRETION SYSTEM PROTEIN GSPE-RELATED"/>
    <property type="match status" value="1"/>
</dbReference>
<evidence type="ECO:0000259" key="3">
    <source>
        <dbReference type="PROSITE" id="PS00662"/>
    </source>
</evidence>
<dbReference type="NCBIfam" id="NF041000">
    <property type="entry name" value="ATPase_ComGA"/>
    <property type="match status" value="1"/>
</dbReference>
<evidence type="ECO:0000313" key="5">
    <source>
        <dbReference type="Proteomes" id="UP000784880"/>
    </source>
</evidence>
<reference evidence="4 5" key="1">
    <citation type="submission" date="2021-06" db="EMBL/GenBank/DDBJ databases">
        <title>Bacillus sp. RD4P76, an endophyte from a halophyte.</title>
        <authorList>
            <person name="Sun J.-Q."/>
        </authorList>
    </citation>
    <scope>NUCLEOTIDE SEQUENCE [LARGE SCALE GENOMIC DNA]</scope>
    <source>
        <strain evidence="4 5">CGMCC 1.15917</strain>
    </source>
</reference>
<dbReference type="CDD" id="cd01129">
    <property type="entry name" value="PulE-GspE-like"/>
    <property type="match status" value="1"/>
</dbReference>
<feature type="domain" description="Bacterial type II secretion system protein E" evidence="3">
    <location>
        <begin position="203"/>
        <end position="217"/>
    </location>
</feature>
<proteinExistence type="predicted"/>